<accession>A0ABS0DKQ5</accession>
<proteinExistence type="predicted"/>
<sequence>MITETGASADFAVEPPAADGVTYATLHLRDHGRGIVITLSTHELTVLLGDGAEALKTLHNSN</sequence>
<name>A0ABS0DKQ5_9NOCA</name>
<keyword evidence="2" id="KW-1185">Reference proteome</keyword>
<protein>
    <submittedName>
        <fullName evidence="1">Uncharacterized protein</fullName>
    </submittedName>
</protein>
<dbReference type="RefSeq" id="WP_195004981.1">
    <property type="nucleotide sequence ID" value="NZ_JADLQN010000010.1"/>
</dbReference>
<gene>
    <name evidence="1" type="ORF">IU449_26965</name>
</gene>
<comment type="caution">
    <text evidence="1">The sequence shown here is derived from an EMBL/GenBank/DDBJ whole genome shotgun (WGS) entry which is preliminary data.</text>
</comment>
<evidence type="ECO:0000313" key="2">
    <source>
        <dbReference type="Proteomes" id="UP000707731"/>
    </source>
</evidence>
<organism evidence="1 2">
    <name type="scientific">Nocardia higoensis</name>
    <dbReference type="NCBI Taxonomy" id="228599"/>
    <lineage>
        <taxon>Bacteria</taxon>
        <taxon>Bacillati</taxon>
        <taxon>Actinomycetota</taxon>
        <taxon>Actinomycetes</taxon>
        <taxon>Mycobacteriales</taxon>
        <taxon>Nocardiaceae</taxon>
        <taxon>Nocardia</taxon>
    </lineage>
</organism>
<reference evidence="1 2" key="1">
    <citation type="submission" date="2020-10" db="EMBL/GenBank/DDBJ databases">
        <title>Identification of Nocardia species via Next-generation sequencing and recognition of intraspecies genetic diversity.</title>
        <authorList>
            <person name="Li P."/>
            <person name="Li P."/>
            <person name="Lu B."/>
        </authorList>
    </citation>
    <scope>NUCLEOTIDE SEQUENCE [LARGE SCALE GENOMIC DNA]</scope>
    <source>
        <strain evidence="1 2">BJ06-0143</strain>
    </source>
</reference>
<dbReference type="EMBL" id="JADLQN010000010">
    <property type="protein sequence ID" value="MBF6358142.1"/>
    <property type="molecule type" value="Genomic_DNA"/>
</dbReference>
<evidence type="ECO:0000313" key="1">
    <source>
        <dbReference type="EMBL" id="MBF6358142.1"/>
    </source>
</evidence>
<dbReference type="Proteomes" id="UP000707731">
    <property type="component" value="Unassembled WGS sequence"/>
</dbReference>